<feature type="compositionally biased region" description="Basic and acidic residues" evidence="1">
    <location>
        <begin position="528"/>
        <end position="547"/>
    </location>
</feature>
<dbReference type="OrthoDB" id="3168838at2759"/>
<evidence type="ECO:0000313" key="2">
    <source>
        <dbReference type="EMBL" id="KLO07658.1"/>
    </source>
</evidence>
<gene>
    <name evidence="2" type="ORF">SCHPADRAFT_859916</name>
</gene>
<dbReference type="InParanoid" id="A0A0H2RDP7"/>
<feature type="region of interest" description="Disordered" evidence="1">
    <location>
        <begin position="456"/>
        <end position="725"/>
    </location>
</feature>
<dbReference type="AlphaFoldDB" id="A0A0H2RDP7"/>
<dbReference type="Proteomes" id="UP000053477">
    <property type="component" value="Unassembled WGS sequence"/>
</dbReference>
<protein>
    <submittedName>
        <fullName evidence="2">Uncharacterized protein</fullName>
    </submittedName>
</protein>
<feature type="compositionally biased region" description="Polar residues" evidence="1">
    <location>
        <begin position="662"/>
        <end position="687"/>
    </location>
</feature>
<feature type="region of interest" description="Disordered" evidence="1">
    <location>
        <begin position="136"/>
        <end position="176"/>
    </location>
</feature>
<evidence type="ECO:0000313" key="3">
    <source>
        <dbReference type="Proteomes" id="UP000053477"/>
    </source>
</evidence>
<feature type="compositionally biased region" description="Basic residues" evidence="1">
    <location>
        <begin position="149"/>
        <end position="159"/>
    </location>
</feature>
<sequence length="760" mass="84733">MGFFKKLFSLGGKKNKRRHEEFTTMPYIKASTLPMLPSKRDSDAAVSRLLRSSSAHFNVVSEVDYSTLPPIPHPINTISRASIASPSRSPSIMTKSTYTVTVHERVKHSQTEFPNAYPPLDKANASLESYERGLYSDHHKSTPNLHEMKKFHRTPSRRRQFSDPRKVPFTPRDTNRLNRLRQDPSVVSLLNMYDEKGRLDEKAFSNTPRANKLQRESTFKELLALGDEPETDSKNTSMDEGEGDFSWAERFIAESNRSCSSLSTVSSPPIQTPTLPSIMGDNCKEADTTLSTSESGGFPAISSLEVELSIVADDEDDIRTIIETPEKKKNETRTVVPSVSELTPQRVMRTPSKRASQVFNFLSEKRERRKSQAAQDMFIDVQQKSLFSKATKEQNKSEQLGQMIIPTIFVDEYKSKSIIDPDVTESDAYVPANPLPSSKLKALQLPMPPPVSPFVIHGLPAAPRHKSRSTGAADAMKMQQHLDEREREYRRSKQQEDARPSLDAQPNRERLSRATRGSTGAQALLGGEQDRLKEHENQRVSDKERLGLVRGPRPLPNAPALGGSKLSRQESHIPVRKDGERRVAFGEITNDWAADTRPPSRAPSKDGRAVRSKVYREPRSSEEEDGMQHISRPKRLGSMTRASESTESVAAFANSIGKGSGRASNRTSSSLSAVFELSRSSTTSKIEASNRPVSALVEGPGTPIRSRSLVEAPSPASSSELSPEARQLMADLRAKRMRVRYANSQREAETQGRNQFAARR</sequence>
<feature type="compositionally biased region" description="Basic and acidic residues" evidence="1">
    <location>
        <begin position="567"/>
        <end position="584"/>
    </location>
</feature>
<evidence type="ECO:0000256" key="1">
    <source>
        <dbReference type="SAM" id="MobiDB-lite"/>
    </source>
</evidence>
<dbReference type="STRING" id="27342.A0A0H2RDP7"/>
<accession>A0A0H2RDP7</accession>
<feature type="compositionally biased region" description="Basic and acidic residues" evidence="1">
    <location>
        <begin position="480"/>
        <end position="512"/>
    </location>
</feature>
<name>A0A0H2RDP7_9AGAM</name>
<reference evidence="2 3" key="1">
    <citation type="submission" date="2015-04" db="EMBL/GenBank/DDBJ databases">
        <title>Complete genome sequence of Schizopora paradoxa KUC8140, a cosmopolitan wood degrader in East Asia.</title>
        <authorList>
            <consortium name="DOE Joint Genome Institute"/>
            <person name="Min B."/>
            <person name="Park H."/>
            <person name="Jang Y."/>
            <person name="Kim J.-J."/>
            <person name="Kim K.H."/>
            <person name="Pangilinan J."/>
            <person name="Lipzen A."/>
            <person name="Riley R."/>
            <person name="Grigoriev I.V."/>
            <person name="Spatafora J.W."/>
            <person name="Choi I.-G."/>
        </authorList>
    </citation>
    <scope>NUCLEOTIDE SEQUENCE [LARGE SCALE GENOMIC DNA]</scope>
    <source>
        <strain evidence="2 3">KUC8140</strain>
    </source>
</reference>
<feature type="compositionally biased region" description="Basic and acidic residues" evidence="1">
    <location>
        <begin position="603"/>
        <end position="621"/>
    </location>
</feature>
<keyword evidence="3" id="KW-1185">Reference proteome</keyword>
<organism evidence="2 3">
    <name type="scientific">Schizopora paradoxa</name>
    <dbReference type="NCBI Taxonomy" id="27342"/>
    <lineage>
        <taxon>Eukaryota</taxon>
        <taxon>Fungi</taxon>
        <taxon>Dikarya</taxon>
        <taxon>Basidiomycota</taxon>
        <taxon>Agaricomycotina</taxon>
        <taxon>Agaricomycetes</taxon>
        <taxon>Hymenochaetales</taxon>
        <taxon>Schizoporaceae</taxon>
        <taxon>Schizopora</taxon>
    </lineage>
</organism>
<dbReference type="EMBL" id="KQ086127">
    <property type="protein sequence ID" value="KLO07658.1"/>
    <property type="molecule type" value="Genomic_DNA"/>
</dbReference>
<feature type="compositionally biased region" description="Low complexity" evidence="1">
    <location>
        <begin position="709"/>
        <end position="725"/>
    </location>
</feature>
<proteinExistence type="predicted"/>